<dbReference type="InterPro" id="IPR020845">
    <property type="entry name" value="AMP-binding_CS"/>
</dbReference>
<feature type="domain" description="Thioester reductase (TE)" evidence="5">
    <location>
        <begin position="692"/>
        <end position="934"/>
    </location>
</feature>
<dbReference type="InterPro" id="IPR009081">
    <property type="entry name" value="PP-bd_ACP"/>
</dbReference>
<name>A0A8G1RQZ8_9EURO</name>
<reference evidence="6 7" key="1">
    <citation type="submission" date="2018-02" db="EMBL/GenBank/DDBJ databases">
        <title>The genomes of Aspergillus section Nigri reveals drivers in fungal speciation.</title>
        <authorList>
            <consortium name="DOE Joint Genome Institute"/>
            <person name="Vesth T.C."/>
            <person name="Nybo J."/>
            <person name="Theobald S."/>
            <person name="Brandl J."/>
            <person name="Frisvad J.C."/>
            <person name="Nielsen K.F."/>
            <person name="Lyhne E.K."/>
            <person name="Kogle M.E."/>
            <person name="Kuo A."/>
            <person name="Riley R."/>
            <person name="Clum A."/>
            <person name="Nolan M."/>
            <person name="Lipzen A."/>
            <person name="Salamov A."/>
            <person name="Henrissat B."/>
            <person name="Wiebenga A."/>
            <person name="De vries R.P."/>
            <person name="Grigoriev I.V."/>
            <person name="Mortensen U.H."/>
            <person name="Andersen M.R."/>
            <person name="Baker S.E."/>
        </authorList>
    </citation>
    <scope>NUCLEOTIDE SEQUENCE [LARGE SCALE GENOMIC DNA]</scope>
    <source>
        <strain evidence="6 7">CBS 313.89</strain>
    </source>
</reference>
<dbReference type="OrthoDB" id="429813at2759"/>
<dbReference type="RefSeq" id="XP_040801289.1">
    <property type="nucleotide sequence ID" value="XM_040947444.1"/>
</dbReference>
<dbReference type="Pfam" id="PF00550">
    <property type="entry name" value="PP-binding"/>
    <property type="match status" value="1"/>
</dbReference>
<dbReference type="InterPro" id="IPR006162">
    <property type="entry name" value="Ppantetheine_attach_site"/>
</dbReference>
<dbReference type="Gene3D" id="3.40.50.12780">
    <property type="entry name" value="N-terminal domain of ligase-like"/>
    <property type="match status" value="1"/>
</dbReference>
<dbReference type="Gene3D" id="3.40.50.720">
    <property type="entry name" value="NAD(P)-binding Rossmann-like Domain"/>
    <property type="match status" value="1"/>
</dbReference>
<dbReference type="Proteomes" id="UP000249789">
    <property type="component" value="Unassembled WGS sequence"/>
</dbReference>
<dbReference type="Pfam" id="PF07993">
    <property type="entry name" value="NAD_binding_4"/>
    <property type="match status" value="1"/>
</dbReference>
<dbReference type="InterPro" id="IPR042099">
    <property type="entry name" value="ANL_N_sf"/>
</dbReference>
<organism evidence="6 7">
    <name type="scientific">Aspergillus fijiensis CBS 313.89</name>
    <dbReference type="NCBI Taxonomy" id="1448319"/>
    <lineage>
        <taxon>Eukaryota</taxon>
        <taxon>Fungi</taxon>
        <taxon>Dikarya</taxon>
        <taxon>Ascomycota</taxon>
        <taxon>Pezizomycotina</taxon>
        <taxon>Eurotiomycetes</taxon>
        <taxon>Eurotiomycetidae</taxon>
        <taxon>Eurotiales</taxon>
        <taxon>Aspergillaceae</taxon>
        <taxon>Aspergillus</taxon>
    </lineage>
</organism>
<keyword evidence="1" id="KW-0596">Phosphopantetheine</keyword>
<evidence type="ECO:0000256" key="1">
    <source>
        <dbReference type="ARBA" id="ARBA00022450"/>
    </source>
</evidence>
<keyword evidence="7" id="KW-1185">Reference proteome</keyword>
<dbReference type="Pfam" id="PF00501">
    <property type="entry name" value="AMP-binding"/>
    <property type="match status" value="1"/>
</dbReference>
<dbReference type="PROSITE" id="PS00012">
    <property type="entry name" value="PHOSPHOPANTETHEINE"/>
    <property type="match status" value="1"/>
</dbReference>
<dbReference type="SUPFAM" id="SSF56801">
    <property type="entry name" value="Acetyl-CoA synthetase-like"/>
    <property type="match status" value="1"/>
</dbReference>
<accession>A0A8G1RQZ8</accession>
<feature type="domain" description="AMP-dependent synthetase/ligase" evidence="3">
    <location>
        <begin position="44"/>
        <end position="356"/>
    </location>
</feature>
<gene>
    <name evidence="6" type="ORF">BO72DRAFT_477434</name>
</gene>
<evidence type="ECO:0000313" key="7">
    <source>
        <dbReference type="Proteomes" id="UP000249789"/>
    </source>
</evidence>
<dbReference type="InterPro" id="IPR051414">
    <property type="entry name" value="Adenylate-forming_Reductase"/>
</dbReference>
<proteinExistence type="predicted"/>
<evidence type="ECO:0000313" key="6">
    <source>
        <dbReference type="EMBL" id="RAK77279.1"/>
    </source>
</evidence>
<dbReference type="InterPro" id="IPR036291">
    <property type="entry name" value="NAD(P)-bd_dom_sf"/>
</dbReference>
<dbReference type="SUPFAM" id="SSF47336">
    <property type="entry name" value="ACP-like"/>
    <property type="match status" value="1"/>
</dbReference>
<protein>
    <submittedName>
        <fullName evidence="6">NRPS-like enzyme</fullName>
    </submittedName>
</protein>
<dbReference type="PANTHER" id="PTHR43439:SF2">
    <property type="entry name" value="ENZYME, PUTATIVE (JCVI)-RELATED"/>
    <property type="match status" value="1"/>
</dbReference>
<dbReference type="Pfam" id="PF23562">
    <property type="entry name" value="AMP-binding_C_3"/>
    <property type="match status" value="1"/>
</dbReference>
<dbReference type="AlphaFoldDB" id="A0A8G1RQZ8"/>
<keyword evidence="2" id="KW-0597">Phosphoprotein</keyword>
<dbReference type="EMBL" id="KZ824643">
    <property type="protein sequence ID" value="RAK77279.1"/>
    <property type="molecule type" value="Genomic_DNA"/>
</dbReference>
<sequence length="1058" mass="117816">MVGVVNPAPRSFKAPGRLLVTQVDTITKHSPTRRFGLIPNGTEVEQGFRDMTFRDLSRAVNAMSWWIDDTLGRPQPGETIAYLGNNDVRYIIFMLACHKTGYTIFLPSTRLSDEAYNHVLKETKCTHLLFSQEKFKIASRLRTLDWKMKFQEVPSVADILNNGSGTNHFEFSQTYDEVVDKIAFIIHSSGTTGMPKPVPLTHGFLGTMDFAALIPLPPGRSSAFFNDLSSDDPNHKELVLSSTPYFHLMGLTSFFESIFHNIPFVASPERLLSVGFLTDLIRHTKPTVTILPPSILEDMSYSDEALACLSTLKFVCYGGAPLSPEVGEKLVRYTQLRSAIGSSEMGIICSMVPEGEDTWGYFEWNPFYQVDMQSIGDGLYELVIPRVEHSLVMHGIFHTFPELKEYRSKDLYTRHPTNPKLWKYHGRFDDVIVLSNGEKLNPISLEKIVEGHPSVHRALLIGQRRFQTCLVIEPDFDKVATPIEEKEFVNMIWPVVQEANTTVPDYGQIVKSMIRLSSREKPFKLTAKGTTQRHAVNKDYAEEIEQIYAAQDKQLVMDLPSTINPDTVCGYLQSVICKLTGRQNIEASDDLYSMGLDSLQAIQLSKILKNSVSSHNPELNTDLLNVQEIYAHPTAEGLTNLLLGVLDKPSTQIATVSRSVKIAQLIAKYTNDLHVRESDALPQLPALVTVILTGSTGSLGSYILDDLLRNPQVAKVYCFNRSEGALTRQMEGFQEKGLQIASLNDPNKVEFLHVHFGEPHFGLSDRQYNELLNTVDVIIHNAWKVNFNHPVSSFEDPHLKGVREFVRFSQESRYRAHLAFVSSVSTIGAWKPSGGVTAVPEVPMETADATLEQGYGESKYIGESICVEASKMAGVPTSILRVGQIAGPDTRLGVWNPHEWVPSLIKTSKATGKVPFDLGGYPIDWVSVDILAKIVNELVLGRRASLAKTRNAVFHLVNPSRTTWASLVPAIQERYPVQPVPLVDWVADLETIQDPSDGDVQDKPALKLLAFFRGLADNADVLSADISVERSRKGSATMASLGPVSPAQMANWLNQWGF</sequence>
<dbReference type="InterPro" id="IPR036736">
    <property type="entry name" value="ACP-like_sf"/>
</dbReference>
<dbReference type="PANTHER" id="PTHR43439">
    <property type="entry name" value="PHENYLACETATE-COENZYME A LIGASE"/>
    <property type="match status" value="1"/>
</dbReference>
<evidence type="ECO:0000259" key="5">
    <source>
        <dbReference type="Pfam" id="PF07993"/>
    </source>
</evidence>
<evidence type="ECO:0000259" key="4">
    <source>
        <dbReference type="Pfam" id="PF00550"/>
    </source>
</evidence>
<evidence type="ECO:0000259" key="3">
    <source>
        <dbReference type="Pfam" id="PF00501"/>
    </source>
</evidence>
<dbReference type="GeneID" id="63864777"/>
<dbReference type="PROSITE" id="PS00455">
    <property type="entry name" value="AMP_BINDING"/>
    <property type="match status" value="1"/>
</dbReference>
<feature type="domain" description="Carrier" evidence="4">
    <location>
        <begin position="571"/>
        <end position="610"/>
    </location>
</feature>
<dbReference type="VEuPathDB" id="FungiDB:BO72DRAFT_477434"/>
<dbReference type="InterPro" id="IPR000873">
    <property type="entry name" value="AMP-dep_synth/lig_dom"/>
</dbReference>
<dbReference type="SUPFAM" id="SSF51735">
    <property type="entry name" value="NAD(P)-binding Rossmann-fold domains"/>
    <property type="match status" value="1"/>
</dbReference>
<dbReference type="InterPro" id="IPR013120">
    <property type="entry name" value="FAR_NAD-bd"/>
</dbReference>
<evidence type="ECO:0000256" key="2">
    <source>
        <dbReference type="ARBA" id="ARBA00022553"/>
    </source>
</evidence>
<dbReference type="Gene3D" id="1.10.1200.10">
    <property type="entry name" value="ACP-like"/>
    <property type="match status" value="1"/>
</dbReference>